<dbReference type="Proteomes" id="UP000509478">
    <property type="component" value="Chromosome"/>
</dbReference>
<proteinExistence type="predicted"/>
<dbReference type="EMBL" id="CP026995">
    <property type="protein sequence ID" value="QLH06002.1"/>
    <property type="molecule type" value="Genomic_DNA"/>
</dbReference>
<protein>
    <submittedName>
        <fullName evidence="1">Uncharacterized protein</fullName>
    </submittedName>
</protein>
<reference evidence="1 2" key="1">
    <citation type="submission" date="2018-02" db="EMBL/GenBank/DDBJ databases">
        <title>Complete genome of Nitrosopumilus ureaphilus PS0.</title>
        <authorList>
            <person name="Qin W."/>
            <person name="Zheng Y."/>
            <person name="Stahl D.A."/>
        </authorList>
    </citation>
    <scope>NUCLEOTIDE SEQUENCE [LARGE SCALE GENOMIC DNA]</scope>
    <source>
        <strain evidence="1 2">PS0</strain>
    </source>
</reference>
<evidence type="ECO:0000313" key="2">
    <source>
        <dbReference type="Proteomes" id="UP000509478"/>
    </source>
</evidence>
<sequence length="245" mass="28545">MIDLRTLKFEFSGTDGPVSRMKFDFAPDGDVYWIFPETGYKISFHKSGVAHIKNNYDRNYYEKLDLSPDAITQSIKQNLPAYKEFFQQLEGKPFKPEGKTLYAWNVPDFKGREQQIMNDFVTIRGRNAVLSMDVHKLFHAMAEASPTLYETTDTKLANLIDSQNFMTFDTDGNFFNINNQRVFDFAGLSNFTMDDLSSLLGPIGKIFEFMNMETEEDEEYDEDEDEYEEDNELAYLFDNLKLKKL</sequence>
<dbReference type="RefSeq" id="WP_179372065.1">
    <property type="nucleotide sequence ID" value="NZ_CP026995.1"/>
</dbReference>
<evidence type="ECO:0000313" key="1">
    <source>
        <dbReference type="EMBL" id="QLH06002.1"/>
    </source>
</evidence>
<keyword evidence="2" id="KW-1185">Reference proteome</keyword>
<dbReference type="GeneID" id="56066818"/>
<gene>
    <name evidence="1" type="ORF">C5F50_02110</name>
</gene>
<accession>A0A7D5RAE1</accession>
<dbReference type="AlphaFoldDB" id="A0A7D5RAE1"/>
<name>A0A7D5RAE1_9ARCH</name>
<organism evidence="1 2">
    <name type="scientific">Nitrosopumilus ureiphilus</name>
    <dbReference type="NCBI Taxonomy" id="1470067"/>
    <lineage>
        <taxon>Archaea</taxon>
        <taxon>Nitrososphaerota</taxon>
        <taxon>Nitrososphaeria</taxon>
        <taxon>Nitrosopumilales</taxon>
        <taxon>Nitrosopumilaceae</taxon>
        <taxon>Nitrosopumilus</taxon>
    </lineage>
</organism>
<dbReference type="KEGG" id="nue:C5F50_02110"/>